<feature type="compositionally biased region" description="Acidic residues" evidence="2">
    <location>
        <begin position="623"/>
        <end position="634"/>
    </location>
</feature>
<dbReference type="GO" id="GO:0072344">
    <property type="term" value="P:rescue of stalled ribosome"/>
    <property type="evidence" value="ECO:0007669"/>
    <property type="project" value="InterPro"/>
</dbReference>
<dbReference type="AlphaFoldDB" id="A0A1E3QF97"/>
<feature type="region of interest" description="Disordered" evidence="2">
    <location>
        <begin position="582"/>
        <end position="634"/>
    </location>
</feature>
<evidence type="ECO:0000313" key="4">
    <source>
        <dbReference type="EMBL" id="ODQ76134.1"/>
    </source>
</evidence>
<feature type="compositionally biased region" description="Polar residues" evidence="2">
    <location>
        <begin position="824"/>
        <end position="836"/>
    </location>
</feature>
<gene>
    <name evidence="4" type="ORF">LIPSTDRAFT_90</name>
</gene>
<dbReference type="InterPro" id="IPR009349">
    <property type="entry name" value="TRIP4/RQT4_C2HC5_Znf"/>
</dbReference>
<feature type="region of interest" description="Disordered" evidence="2">
    <location>
        <begin position="763"/>
        <end position="936"/>
    </location>
</feature>
<evidence type="ECO:0000256" key="2">
    <source>
        <dbReference type="SAM" id="MobiDB-lite"/>
    </source>
</evidence>
<dbReference type="OrthoDB" id="338816at2759"/>
<name>A0A1E3QF97_LIPST</name>
<protein>
    <recommendedName>
        <fullName evidence="3">TRIP4/RQT4 C2HC5-type zinc finger domain-containing protein</fullName>
    </recommendedName>
</protein>
<feature type="compositionally biased region" description="Acidic residues" evidence="2">
    <location>
        <begin position="923"/>
        <end position="936"/>
    </location>
</feature>
<dbReference type="GO" id="GO:0045893">
    <property type="term" value="P:positive regulation of DNA-templated transcription"/>
    <property type="evidence" value="ECO:0007669"/>
    <property type="project" value="TreeGrafter"/>
</dbReference>
<organism evidence="4 5">
    <name type="scientific">Lipomyces starkeyi NRRL Y-11557</name>
    <dbReference type="NCBI Taxonomy" id="675824"/>
    <lineage>
        <taxon>Eukaryota</taxon>
        <taxon>Fungi</taxon>
        <taxon>Dikarya</taxon>
        <taxon>Ascomycota</taxon>
        <taxon>Saccharomycotina</taxon>
        <taxon>Lipomycetes</taxon>
        <taxon>Lipomycetales</taxon>
        <taxon>Lipomycetaceae</taxon>
        <taxon>Lipomyces</taxon>
    </lineage>
</organism>
<feature type="region of interest" description="Disordered" evidence="2">
    <location>
        <begin position="100"/>
        <end position="125"/>
    </location>
</feature>
<feature type="region of interest" description="Disordered" evidence="2">
    <location>
        <begin position="188"/>
        <end position="225"/>
    </location>
</feature>
<dbReference type="GO" id="GO:0005634">
    <property type="term" value="C:nucleus"/>
    <property type="evidence" value="ECO:0007669"/>
    <property type="project" value="InterPro"/>
</dbReference>
<dbReference type="EMBL" id="KV454289">
    <property type="protein sequence ID" value="ODQ76134.1"/>
    <property type="molecule type" value="Genomic_DNA"/>
</dbReference>
<dbReference type="InterPro" id="IPR039128">
    <property type="entry name" value="TRIP4-like"/>
</dbReference>
<dbReference type="PANTHER" id="PTHR12963">
    <property type="entry name" value="THYROID RECEPTOR INTERACTING PROTEIN RELATED"/>
    <property type="match status" value="1"/>
</dbReference>
<evidence type="ECO:0000313" key="5">
    <source>
        <dbReference type="Proteomes" id="UP000094385"/>
    </source>
</evidence>
<proteinExistence type="predicted"/>
<keyword evidence="1" id="KW-0175">Coiled coil</keyword>
<reference evidence="4 5" key="1">
    <citation type="journal article" date="2016" name="Proc. Natl. Acad. Sci. U.S.A.">
        <title>Comparative genomics of biotechnologically important yeasts.</title>
        <authorList>
            <person name="Riley R."/>
            <person name="Haridas S."/>
            <person name="Wolfe K.H."/>
            <person name="Lopes M.R."/>
            <person name="Hittinger C.T."/>
            <person name="Goeker M."/>
            <person name="Salamov A.A."/>
            <person name="Wisecaver J.H."/>
            <person name="Long T.M."/>
            <person name="Calvey C.H."/>
            <person name="Aerts A.L."/>
            <person name="Barry K.W."/>
            <person name="Choi C."/>
            <person name="Clum A."/>
            <person name="Coughlan A.Y."/>
            <person name="Deshpande S."/>
            <person name="Douglass A.P."/>
            <person name="Hanson S.J."/>
            <person name="Klenk H.-P."/>
            <person name="LaButti K.M."/>
            <person name="Lapidus A."/>
            <person name="Lindquist E.A."/>
            <person name="Lipzen A.M."/>
            <person name="Meier-Kolthoff J.P."/>
            <person name="Ohm R.A."/>
            <person name="Otillar R.P."/>
            <person name="Pangilinan J.L."/>
            <person name="Peng Y."/>
            <person name="Rokas A."/>
            <person name="Rosa C.A."/>
            <person name="Scheuner C."/>
            <person name="Sibirny A.A."/>
            <person name="Slot J.C."/>
            <person name="Stielow J.B."/>
            <person name="Sun H."/>
            <person name="Kurtzman C.P."/>
            <person name="Blackwell M."/>
            <person name="Grigoriev I.V."/>
            <person name="Jeffries T.W."/>
        </authorList>
    </citation>
    <scope>NUCLEOTIDE SEQUENCE [LARGE SCALE GENOMIC DNA]</scope>
    <source>
        <strain evidence="4 5">NRRL Y-11557</strain>
    </source>
</reference>
<keyword evidence="5" id="KW-1185">Reference proteome</keyword>
<evidence type="ECO:0000256" key="1">
    <source>
        <dbReference type="SAM" id="Coils"/>
    </source>
</evidence>
<accession>A0A1E3QF97</accession>
<feature type="domain" description="TRIP4/RQT4 C2HC5-type zinc finger" evidence="3">
    <location>
        <begin position="356"/>
        <end position="407"/>
    </location>
</feature>
<dbReference type="Proteomes" id="UP000094385">
    <property type="component" value="Unassembled WGS sequence"/>
</dbReference>
<evidence type="ECO:0000259" key="3">
    <source>
        <dbReference type="Pfam" id="PF06221"/>
    </source>
</evidence>
<feature type="region of interest" description="Disordered" evidence="2">
    <location>
        <begin position="1041"/>
        <end position="1071"/>
    </location>
</feature>
<dbReference type="STRING" id="675824.A0A1E3QF97"/>
<dbReference type="GO" id="GO:0008270">
    <property type="term" value="F:zinc ion binding"/>
    <property type="evidence" value="ECO:0007669"/>
    <property type="project" value="InterPro"/>
</dbReference>
<sequence>MSSAAFEGIAARNLGTLLPLDEETLKEIVHYAASLSGPEEAAEHFKGLLGSEAASLDFIHGFCSRRWPPKAKQQMSRSGSNNGSTRMVMKRVPVGAKKVSSSSGLAKPAPPAMTTQSPDIGRGYMKKADGEDYYVGVKKDKGKKRLHDLTPEPTPQPAPQQAWTTSSTTDPLLETTTAKAASIASAINGKGSASTTTSSPTSSTAMPVPVSRSPSPSVQTDARWSAPPPILAKNISVAYTSENANQADMAKKEYIAVASTPLEPVKVSTPAASSSQPATALISAPRTSSLSKKKIEGSVMSELAKEKSATKPAVKTGVGAALAEKNGQKSIKVHSLQEVEDAIRILESEYTDTRERRICNCQAQRHPLLEVAPNCLNCGKIICVKEGLGPCTSCHTPLLTKEEYDGLVTELRQERGQLKNEIYNEQSKKLTTGGNARLTYSGSAGGQPLTTDQAMLPGLDQANDQLSNLLSFQANSVQRTRIIDNASDFDLPGSASDRWLMPAERAMQLRKQQRTLKQMEALDAKRNGRGKRVISIDLRGNKVVAEDHSETDFDSDEVDDIEEIDTNSALKEQTGAKIEMWNPDKDNARFIRPSYPGPKETEADGQGNADSNTDKAGTKQVDSDEEAMDIDSDDAQPAVKLVTSSANLPAALKCYIQTINTDPRRSRPARVQEEFEYDDFASTKSLFDEIGITETVDEETTEAIAQANKRFQNSIRDSKYATERDVETVIRRPQYTESTTRRPAVRREISKVSEFFLDADDKHHADTMSTGPSGPRGSYRAAPTHGYGDDADVSRYRSHGQPASYNGGSDDGNESEEDRMIAGPTSSTIAPAQQPNLRDLEDSSDVGVPAAIRRPTSTDQGRARAPTHAIDSESESDEDRLDREDILEKYNQFKPKGSTNYVNPYVAPRSPSISSASDRGEDYIDDADDNPPVEDDGIEFIDEEAENIVSRDDQYDDEPYGGYVGVVGNDELPDDPDNYLNQFGFPTGGRKVKRWGHAKLKAYASTPIESDGEVGDGGNASHPAQNEAYWNAMKKAEAEWAPVPSSNIRDDWTTGSTKPAKSVGDDLMDFS</sequence>
<feature type="compositionally biased region" description="Low complexity" evidence="2">
    <location>
        <begin position="188"/>
        <end position="218"/>
    </location>
</feature>
<dbReference type="PANTHER" id="PTHR12963:SF4">
    <property type="entry name" value="ACTIVATING SIGNAL COINTEGRATOR 1"/>
    <property type="match status" value="1"/>
</dbReference>
<dbReference type="GO" id="GO:0180022">
    <property type="term" value="C:RQC-trigger complex"/>
    <property type="evidence" value="ECO:0007669"/>
    <property type="project" value="InterPro"/>
</dbReference>
<feature type="coiled-coil region" evidence="1">
    <location>
        <begin position="401"/>
        <end position="428"/>
    </location>
</feature>
<dbReference type="Pfam" id="PF06221">
    <property type="entry name" value="zf-C2HC5"/>
    <property type="match status" value="1"/>
</dbReference>
<feature type="region of interest" description="Disordered" evidence="2">
    <location>
        <begin position="140"/>
        <end position="167"/>
    </location>
</feature>